<dbReference type="Gene3D" id="1.10.10.10">
    <property type="entry name" value="Winged helix-like DNA-binding domain superfamily/Winged helix DNA-binding domain"/>
    <property type="match status" value="1"/>
</dbReference>
<name>A0A2N9I0S0_FAGSY</name>
<evidence type="ECO:0000259" key="9">
    <source>
        <dbReference type="Pfam" id="PF23559"/>
    </source>
</evidence>
<dbReference type="Pfam" id="PF00931">
    <property type="entry name" value="NB-ARC"/>
    <property type="match status" value="1"/>
</dbReference>
<protein>
    <submittedName>
        <fullName evidence="11">Uncharacterized protein</fullName>
    </submittedName>
</protein>
<dbReference type="PANTHER" id="PTHR36766">
    <property type="entry name" value="PLANT BROAD-SPECTRUM MILDEW RESISTANCE PROTEIN RPW8"/>
    <property type="match status" value="1"/>
</dbReference>
<feature type="domain" description="R13L1/DRL21-like LRR repeat region" evidence="10">
    <location>
        <begin position="691"/>
        <end position="811"/>
    </location>
</feature>
<evidence type="ECO:0000259" key="6">
    <source>
        <dbReference type="Pfam" id="PF00931"/>
    </source>
</evidence>
<dbReference type="Gene3D" id="1.20.5.4130">
    <property type="match status" value="1"/>
</dbReference>
<evidence type="ECO:0000256" key="3">
    <source>
        <dbReference type="ARBA" id="ARBA00022741"/>
    </source>
</evidence>
<dbReference type="InterPro" id="IPR038005">
    <property type="entry name" value="RX-like_CC"/>
</dbReference>
<evidence type="ECO:0000256" key="4">
    <source>
        <dbReference type="ARBA" id="ARBA00022821"/>
    </source>
</evidence>
<keyword evidence="2" id="KW-0677">Repeat</keyword>
<dbReference type="Gene3D" id="3.80.10.10">
    <property type="entry name" value="Ribonuclease Inhibitor"/>
    <property type="match status" value="4"/>
</dbReference>
<dbReference type="InterPro" id="IPR036388">
    <property type="entry name" value="WH-like_DNA-bd_sf"/>
</dbReference>
<evidence type="ECO:0000259" key="10">
    <source>
        <dbReference type="Pfam" id="PF25019"/>
    </source>
</evidence>
<dbReference type="FunFam" id="1.10.10.10:FF:000322">
    <property type="entry name" value="Probable disease resistance protein At1g63360"/>
    <property type="match status" value="1"/>
</dbReference>
<accession>A0A2N9I0S0</accession>
<sequence length="1167" mass="132402">MAEAILYGVAQKMIENLGSQIFQEIGSLWGVEDELENIKNTVSRIQALLQDAVEQQNHNHQVKDWLEKLKDAVYDADDLLSEFWTEASRRKAVSGNKMAKKVSSFFAKSNSLAFCLEMSGKIEAMRKKLDAIAKEKNDFNLKVGPVEKHGESTKREETHSFVPNEKVIGREDDKKVIIKLLLDTNVEENVSIIPIVGIGGLGKTTLAQFVYNDEIVKTYFELKMWVCVSDVFDIKIIVQKLIYAIGEKPEDHSMDQLQDQLRKKIVGKKYLLVLDDVWSENPHKWDNLKNLLMGGAKGSKIVITTRLKLVADIISPVAIYTLNGLSEDQSWSLFKQIAFRKGEETNNHRLVEIGREIVCKCQGVPLAIKSIGSVLRFEKTERKWSYVKNNILESVTQQESGIFPILKLSYDYLPSYLKGCFAFCSLFPKDYEVDKVTLTQLWIAQGFIQSSNKDQQLEDVADEYFKNLLWRSFFEEVRDEFGGLKYKMHDLIHDLAQSIAGAECTLADLDGNNFDGKTRHVSFPFDIDSFFIETLSSLVKANNIRTFLLTSSEDRCGALKESSLNNLILSFRNLRALDLHGWGITRVPNSIGKLIHLKYLDLSFNQYIETLPNSVTMLWNLQTLKLSSCRYLKELPKDIRELISIKHLENSGCDSLSNMPRGLGQLTCLQTLPLFIVSKDSSSISMHNAGLSELNLLNSLRGTLKIEHLERLKDANSESKAANLREKQHLEKLILTWFVGYKDDEKSLEGLQPHQNLKSLYVWGYGGVRFSSWLSSLTNLVHLKLRRCNRCRYLPSLSQFPSLESLSLEKMNNLEYISDRDISEEVSASSTMSSTPFFPSLKSLTIQFCFNLKGWWRERNLVVTTSASTPDHHQQHQSLPSFPCLSSLVIYECPNLITMPLFPYLKVELFLKKVSLKPFQQKMEFPTSLPSSSFSPLSKLKSMTLGFIKDIESLPDEWALHLNSLKRLEIWGCPTLRSLSRAVQYLTSLEELEICDCVKFHPFSDMDDDGMEWQHLNCLRSLTFKELPKLKSLPAGLQNVTTLKELFILNCCNLISVPEWISNLTSLEQLEIVGHAPNLTSLPVGMSCLKSLRLLTIADCPNLITFPESISNLTSLENLQIHRCPNLTSLPNGMLCLRPCSPTSASSSRTLSLSQPDSLQSSIFNGY</sequence>
<dbReference type="AlphaFoldDB" id="A0A2N9I0S0"/>
<dbReference type="InterPro" id="IPR001611">
    <property type="entry name" value="Leu-rich_rpt"/>
</dbReference>
<dbReference type="Pfam" id="PF25019">
    <property type="entry name" value="LRR_R13L1-DRL21"/>
    <property type="match status" value="1"/>
</dbReference>
<keyword evidence="5" id="KW-0067">ATP-binding</keyword>
<feature type="domain" description="NB-ARC" evidence="6">
    <location>
        <begin position="172"/>
        <end position="341"/>
    </location>
</feature>
<evidence type="ECO:0000256" key="1">
    <source>
        <dbReference type="ARBA" id="ARBA00022614"/>
    </source>
</evidence>
<dbReference type="SUPFAM" id="SSF52047">
    <property type="entry name" value="RNI-like"/>
    <property type="match status" value="1"/>
</dbReference>
<dbReference type="PRINTS" id="PR00364">
    <property type="entry name" value="DISEASERSIST"/>
</dbReference>
<dbReference type="PANTHER" id="PTHR36766:SF38">
    <property type="entry name" value="DISEASE RESISTANCE PROTEIN RGA3"/>
    <property type="match status" value="1"/>
</dbReference>
<dbReference type="Gene3D" id="1.10.8.430">
    <property type="entry name" value="Helical domain of apoptotic protease-activating factors"/>
    <property type="match status" value="1"/>
</dbReference>
<evidence type="ECO:0000259" key="7">
    <source>
        <dbReference type="Pfam" id="PF18052"/>
    </source>
</evidence>
<dbReference type="Gene3D" id="3.40.50.300">
    <property type="entry name" value="P-loop containing nucleotide triphosphate hydrolases"/>
    <property type="match status" value="1"/>
</dbReference>
<dbReference type="PROSITE" id="PS51450">
    <property type="entry name" value="LRR"/>
    <property type="match status" value="1"/>
</dbReference>
<keyword evidence="4" id="KW-0611">Plant defense</keyword>
<feature type="domain" description="Disease resistance protein winged helix" evidence="9">
    <location>
        <begin position="426"/>
        <end position="496"/>
    </location>
</feature>
<dbReference type="Pfam" id="PF23559">
    <property type="entry name" value="WHD_DRP"/>
    <property type="match status" value="1"/>
</dbReference>
<organism evidence="11">
    <name type="scientific">Fagus sylvatica</name>
    <name type="common">Beechnut</name>
    <dbReference type="NCBI Taxonomy" id="28930"/>
    <lineage>
        <taxon>Eukaryota</taxon>
        <taxon>Viridiplantae</taxon>
        <taxon>Streptophyta</taxon>
        <taxon>Embryophyta</taxon>
        <taxon>Tracheophyta</taxon>
        <taxon>Spermatophyta</taxon>
        <taxon>Magnoliopsida</taxon>
        <taxon>eudicotyledons</taxon>
        <taxon>Gunneridae</taxon>
        <taxon>Pentapetalae</taxon>
        <taxon>rosids</taxon>
        <taxon>fabids</taxon>
        <taxon>Fagales</taxon>
        <taxon>Fagaceae</taxon>
        <taxon>Fagus</taxon>
    </lineage>
</organism>
<dbReference type="InterPro" id="IPR042197">
    <property type="entry name" value="Apaf_helical"/>
</dbReference>
<dbReference type="GO" id="GO:0006952">
    <property type="term" value="P:defense response"/>
    <property type="evidence" value="ECO:0007669"/>
    <property type="project" value="UniProtKB-KW"/>
</dbReference>
<dbReference type="InterPro" id="IPR041118">
    <property type="entry name" value="Rx_N"/>
</dbReference>
<dbReference type="SUPFAM" id="SSF52540">
    <property type="entry name" value="P-loop containing nucleoside triphosphate hydrolases"/>
    <property type="match status" value="1"/>
</dbReference>
<dbReference type="GO" id="GO:0051707">
    <property type="term" value="P:response to other organism"/>
    <property type="evidence" value="ECO:0007669"/>
    <property type="project" value="UniProtKB-ARBA"/>
</dbReference>
<dbReference type="Pfam" id="PF23247">
    <property type="entry name" value="LRR_RPS2"/>
    <property type="match status" value="1"/>
</dbReference>
<dbReference type="GO" id="GO:0043531">
    <property type="term" value="F:ADP binding"/>
    <property type="evidence" value="ECO:0007669"/>
    <property type="project" value="InterPro"/>
</dbReference>
<keyword evidence="3" id="KW-0547">Nucleotide-binding</keyword>
<dbReference type="EMBL" id="OIVN01004469">
    <property type="protein sequence ID" value="SPD17614.1"/>
    <property type="molecule type" value="Genomic_DNA"/>
</dbReference>
<dbReference type="InterPro" id="IPR056789">
    <property type="entry name" value="LRR_R13L1-DRL21"/>
</dbReference>
<dbReference type="CDD" id="cd14798">
    <property type="entry name" value="RX-CC_like"/>
    <property type="match status" value="1"/>
</dbReference>
<dbReference type="InterPro" id="IPR027417">
    <property type="entry name" value="P-loop_NTPase"/>
</dbReference>
<evidence type="ECO:0000256" key="5">
    <source>
        <dbReference type="ARBA" id="ARBA00022840"/>
    </source>
</evidence>
<proteinExistence type="predicted"/>
<dbReference type="InterPro" id="IPR002182">
    <property type="entry name" value="NB-ARC"/>
</dbReference>
<evidence type="ECO:0000313" key="11">
    <source>
        <dbReference type="EMBL" id="SPD17614.1"/>
    </source>
</evidence>
<evidence type="ECO:0000259" key="8">
    <source>
        <dbReference type="Pfam" id="PF23247"/>
    </source>
</evidence>
<dbReference type="InterPro" id="IPR057135">
    <property type="entry name" value="At4g27190-like_LRR"/>
</dbReference>
<dbReference type="InterPro" id="IPR032675">
    <property type="entry name" value="LRR_dom_sf"/>
</dbReference>
<feature type="domain" description="Disease resistance protein At4g27190-like leucine-rich repeats" evidence="8">
    <location>
        <begin position="961"/>
        <end position="1072"/>
    </location>
</feature>
<reference evidence="11" key="1">
    <citation type="submission" date="2018-02" db="EMBL/GenBank/DDBJ databases">
        <authorList>
            <person name="Cohen D.B."/>
            <person name="Kent A.D."/>
        </authorList>
    </citation>
    <scope>NUCLEOTIDE SEQUENCE</scope>
</reference>
<evidence type="ECO:0000256" key="2">
    <source>
        <dbReference type="ARBA" id="ARBA00022737"/>
    </source>
</evidence>
<dbReference type="SUPFAM" id="SSF52058">
    <property type="entry name" value="L domain-like"/>
    <property type="match status" value="1"/>
</dbReference>
<feature type="domain" description="Disease resistance N-terminal" evidence="7">
    <location>
        <begin position="11"/>
        <end position="97"/>
    </location>
</feature>
<keyword evidence="1" id="KW-0433">Leucine-rich repeat</keyword>
<dbReference type="GO" id="GO:0005524">
    <property type="term" value="F:ATP binding"/>
    <property type="evidence" value="ECO:0007669"/>
    <property type="project" value="UniProtKB-KW"/>
</dbReference>
<dbReference type="InterPro" id="IPR058922">
    <property type="entry name" value="WHD_DRP"/>
</dbReference>
<dbReference type="Pfam" id="PF18052">
    <property type="entry name" value="Rx_N"/>
    <property type="match status" value="1"/>
</dbReference>
<gene>
    <name evidence="11" type="ORF">FSB_LOCUS45496</name>
</gene>